<reference evidence="10 11" key="1">
    <citation type="submission" date="2019-11" db="EMBL/GenBank/DDBJ databases">
        <authorList>
            <person name="Dong K."/>
        </authorList>
    </citation>
    <scope>NUCLEOTIDE SEQUENCE [LARGE SCALE GENOMIC DNA]</scope>
    <source>
        <strain evidence="10 11">NBRC 112902</strain>
    </source>
</reference>
<protein>
    <submittedName>
        <fullName evidence="10">Type I secretion system permease/ATPase</fullName>
    </submittedName>
</protein>
<comment type="subcellular location">
    <subcellularLocation>
        <location evidence="1">Cell membrane</location>
        <topology evidence="1">Multi-pass membrane protein</topology>
    </subcellularLocation>
</comment>
<dbReference type="GO" id="GO:0016887">
    <property type="term" value="F:ATP hydrolysis activity"/>
    <property type="evidence" value="ECO:0007669"/>
    <property type="project" value="InterPro"/>
</dbReference>
<evidence type="ECO:0000313" key="10">
    <source>
        <dbReference type="EMBL" id="MTH58682.1"/>
    </source>
</evidence>
<evidence type="ECO:0000256" key="2">
    <source>
        <dbReference type="ARBA" id="ARBA00022692"/>
    </source>
</evidence>
<dbReference type="PANTHER" id="PTHR24221">
    <property type="entry name" value="ATP-BINDING CASSETTE SUB-FAMILY B"/>
    <property type="match status" value="1"/>
</dbReference>
<dbReference type="InterPro" id="IPR010128">
    <property type="entry name" value="ATPase_T1SS_PrtD-like"/>
</dbReference>
<keyword evidence="4" id="KW-0067">ATP-binding</keyword>
<sequence>MASPPIHHDGLSELRRARAGSWRLFGFVGLFSFAVNLLMLTGPLFMMQVYDRVLASRSLETLTALFLLVVFLFLLMGLLDLARSRVMARVAARFQDRLEGRVFTAALQDGSATGSEAATKGGMRDLEAVQRLIGSPVLMALFDIPWAPFFLAAVYVFHPLLGAVATAGLVILVGSTLLNQILSRDSLQRAAIASQSSDRMSDLFRDEGELIGALGMRRATFRRWQTARDRATAATIEGQDRAAAFTVFSRSFRLFLQSALLAAGAYLVLRQEVTPGAMIASSILMGRALAPVEQIVGGWPIVQRAQDGWKRLGALLSRRPPAVTRTPLPRPAARIEVRNLTIVPPGQNVAILRGVSFDIAPGQAMGVIGPSGAGKSTLARALIGAWPVAGGSIRMDGATLDQYDPDVLGSLIGYLPQQVTLFDGTIAENIARLSPEPDPAQIVAAATAAAAHRMILDLPQGYDTPVSQAGGRLSGGQIQRIGLARALYADPVLFVLDEPNSNLDNEGSAALNTAIRSIKARGGAVIIMAHRPAAIHECELLLMMDQGMRRAFGPRDDVLKSMVRNADQINRAQGQGGGVS</sequence>
<dbReference type="GO" id="GO:0140359">
    <property type="term" value="F:ABC-type transporter activity"/>
    <property type="evidence" value="ECO:0007669"/>
    <property type="project" value="InterPro"/>
</dbReference>
<evidence type="ECO:0000259" key="9">
    <source>
        <dbReference type="PROSITE" id="PS50929"/>
    </source>
</evidence>
<dbReference type="PROSITE" id="PS00211">
    <property type="entry name" value="ABC_TRANSPORTER_1"/>
    <property type="match status" value="1"/>
</dbReference>
<dbReference type="InterPro" id="IPR039421">
    <property type="entry name" value="Type_1_exporter"/>
</dbReference>
<dbReference type="PROSITE" id="PS50929">
    <property type="entry name" value="ABC_TM1F"/>
    <property type="match status" value="1"/>
</dbReference>
<feature type="transmembrane region" description="Helical" evidence="7">
    <location>
        <begin position="24"/>
        <end position="50"/>
    </location>
</feature>
<evidence type="ECO:0000256" key="5">
    <source>
        <dbReference type="ARBA" id="ARBA00022989"/>
    </source>
</evidence>
<organism evidence="10 11">
    <name type="scientific">Paracoccus litorisediminis</name>
    <dbReference type="NCBI Taxonomy" id="2006130"/>
    <lineage>
        <taxon>Bacteria</taxon>
        <taxon>Pseudomonadati</taxon>
        <taxon>Pseudomonadota</taxon>
        <taxon>Alphaproteobacteria</taxon>
        <taxon>Rhodobacterales</taxon>
        <taxon>Paracoccaceae</taxon>
        <taxon>Paracoccus</taxon>
    </lineage>
</organism>
<dbReference type="InterPro" id="IPR017871">
    <property type="entry name" value="ABC_transporter-like_CS"/>
</dbReference>
<name>A0A844HLZ9_9RHOB</name>
<dbReference type="PANTHER" id="PTHR24221:SF248">
    <property type="entry name" value="ABC TRANSPORTER TRANSMEMBRANE REGION"/>
    <property type="match status" value="1"/>
</dbReference>
<feature type="transmembrane region" description="Helical" evidence="7">
    <location>
        <begin position="132"/>
        <end position="157"/>
    </location>
</feature>
<keyword evidence="2 7" id="KW-0812">Transmembrane</keyword>
<dbReference type="InterPro" id="IPR003439">
    <property type="entry name" value="ABC_transporter-like_ATP-bd"/>
</dbReference>
<dbReference type="SUPFAM" id="SSF90123">
    <property type="entry name" value="ABC transporter transmembrane region"/>
    <property type="match status" value="1"/>
</dbReference>
<dbReference type="Gene3D" id="1.20.1560.10">
    <property type="entry name" value="ABC transporter type 1, transmembrane domain"/>
    <property type="match status" value="1"/>
</dbReference>
<feature type="domain" description="ABC transmembrane type-1" evidence="9">
    <location>
        <begin position="27"/>
        <end position="304"/>
    </location>
</feature>
<gene>
    <name evidence="10" type="ORF">GL300_05600</name>
</gene>
<dbReference type="OrthoDB" id="9808328at2"/>
<dbReference type="Gene3D" id="3.40.50.300">
    <property type="entry name" value="P-loop containing nucleotide triphosphate hydrolases"/>
    <property type="match status" value="1"/>
</dbReference>
<dbReference type="PROSITE" id="PS50893">
    <property type="entry name" value="ABC_TRANSPORTER_2"/>
    <property type="match status" value="1"/>
</dbReference>
<dbReference type="EMBL" id="WMIG01000002">
    <property type="protein sequence ID" value="MTH58682.1"/>
    <property type="molecule type" value="Genomic_DNA"/>
</dbReference>
<feature type="transmembrane region" description="Helical" evidence="7">
    <location>
        <begin position="62"/>
        <end position="79"/>
    </location>
</feature>
<evidence type="ECO:0000256" key="4">
    <source>
        <dbReference type="ARBA" id="ARBA00022840"/>
    </source>
</evidence>
<dbReference type="Pfam" id="PF00005">
    <property type="entry name" value="ABC_tran"/>
    <property type="match status" value="1"/>
</dbReference>
<dbReference type="GO" id="GO:0030253">
    <property type="term" value="P:protein secretion by the type I secretion system"/>
    <property type="evidence" value="ECO:0007669"/>
    <property type="project" value="InterPro"/>
</dbReference>
<dbReference type="Proteomes" id="UP000449846">
    <property type="component" value="Unassembled WGS sequence"/>
</dbReference>
<feature type="transmembrane region" description="Helical" evidence="7">
    <location>
        <begin position="163"/>
        <end position="182"/>
    </location>
</feature>
<evidence type="ECO:0000256" key="3">
    <source>
        <dbReference type="ARBA" id="ARBA00022741"/>
    </source>
</evidence>
<evidence type="ECO:0000256" key="1">
    <source>
        <dbReference type="ARBA" id="ARBA00004651"/>
    </source>
</evidence>
<keyword evidence="6 7" id="KW-0472">Membrane</keyword>
<dbReference type="Pfam" id="PF00664">
    <property type="entry name" value="ABC_membrane"/>
    <property type="match status" value="1"/>
</dbReference>
<evidence type="ECO:0000256" key="6">
    <source>
        <dbReference type="ARBA" id="ARBA00023136"/>
    </source>
</evidence>
<dbReference type="RefSeq" id="WP_155038618.1">
    <property type="nucleotide sequence ID" value="NZ_JBHGCD010000005.1"/>
</dbReference>
<evidence type="ECO:0000259" key="8">
    <source>
        <dbReference type="PROSITE" id="PS50893"/>
    </source>
</evidence>
<dbReference type="GO" id="GO:0005886">
    <property type="term" value="C:plasma membrane"/>
    <property type="evidence" value="ECO:0007669"/>
    <property type="project" value="UniProtKB-SubCell"/>
</dbReference>
<dbReference type="AlphaFoldDB" id="A0A844HLZ9"/>
<dbReference type="GO" id="GO:0034040">
    <property type="term" value="F:ATPase-coupled lipid transmembrane transporter activity"/>
    <property type="evidence" value="ECO:0007669"/>
    <property type="project" value="TreeGrafter"/>
</dbReference>
<dbReference type="InterPro" id="IPR027417">
    <property type="entry name" value="P-loop_NTPase"/>
</dbReference>
<evidence type="ECO:0000313" key="11">
    <source>
        <dbReference type="Proteomes" id="UP000449846"/>
    </source>
</evidence>
<keyword evidence="11" id="KW-1185">Reference proteome</keyword>
<feature type="domain" description="ABC transporter" evidence="8">
    <location>
        <begin position="335"/>
        <end position="571"/>
    </location>
</feature>
<dbReference type="SUPFAM" id="SSF52540">
    <property type="entry name" value="P-loop containing nucleoside triphosphate hydrolases"/>
    <property type="match status" value="1"/>
</dbReference>
<evidence type="ECO:0000256" key="7">
    <source>
        <dbReference type="SAM" id="Phobius"/>
    </source>
</evidence>
<dbReference type="GO" id="GO:0005524">
    <property type="term" value="F:ATP binding"/>
    <property type="evidence" value="ECO:0007669"/>
    <property type="project" value="UniProtKB-KW"/>
</dbReference>
<dbReference type="InterPro" id="IPR011527">
    <property type="entry name" value="ABC1_TM_dom"/>
</dbReference>
<dbReference type="InterPro" id="IPR003593">
    <property type="entry name" value="AAA+_ATPase"/>
</dbReference>
<keyword evidence="3" id="KW-0547">Nucleotide-binding</keyword>
<feature type="transmembrane region" description="Helical" evidence="7">
    <location>
        <begin position="251"/>
        <end position="269"/>
    </location>
</feature>
<accession>A0A844HLZ9</accession>
<dbReference type="InterPro" id="IPR036640">
    <property type="entry name" value="ABC1_TM_sf"/>
</dbReference>
<proteinExistence type="predicted"/>
<dbReference type="NCBIfam" id="TIGR01842">
    <property type="entry name" value="type_I_sec_PrtD"/>
    <property type="match status" value="1"/>
</dbReference>
<dbReference type="GO" id="GO:0030256">
    <property type="term" value="C:type I protein secretion system complex"/>
    <property type="evidence" value="ECO:0007669"/>
    <property type="project" value="InterPro"/>
</dbReference>
<dbReference type="SMART" id="SM00382">
    <property type="entry name" value="AAA"/>
    <property type="match status" value="1"/>
</dbReference>
<comment type="caution">
    <text evidence="10">The sequence shown here is derived from an EMBL/GenBank/DDBJ whole genome shotgun (WGS) entry which is preliminary data.</text>
</comment>
<keyword evidence="5 7" id="KW-1133">Transmembrane helix</keyword>